<protein>
    <submittedName>
        <fullName evidence="2">Uncharacterized protein</fullName>
    </submittedName>
</protein>
<sequence length="249" mass="28125">MNTEIKAPGEKFDIESHSLTDYINPSQMGSRILSDENKMKGIKDPERRDISTAHVDSSLVNNTSHAGFAYDAFVSFCARLLLCDPRMDHAVLLFASNVLTLVENNSLDTAELKRRVEQLLPTASPSQDGWTKYKYGRGAKLAVSDFEQLHSLAERVAQCNEGRDGRQHSLRIVDDDVSDTKEEQASKRRRSSVKGDVQYIHHPSLPTPTQPKKYTTYPSFIEHNQEGIPSHLEYDKDITPFDSEEDEDV</sequence>
<dbReference type="Proteomes" id="UP000716291">
    <property type="component" value="Unassembled WGS sequence"/>
</dbReference>
<feature type="compositionally biased region" description="Basic and acidic residues" evidence="1">
    <location>
        <begin position="163"/>
        <end position="186"/>
    </location>
</feature>
<evidence type="ECO:0000313" key="3">
    <source>
        <dbReference type="Proteomes" id="UP000716291"/>
    </source>
</evidence>
<dbReference type="EMBL" id="JAANQT010001500">
    <property type="protein sequence ID" value="KAG1304917.1"/>
    <property type="molecule type" value="Genomic_DNA"/>
</dbReference>
<reference evidence="2" key="1">
    <citation type="journal article" date="2020" name="Microb. Genom.">
        <title>Genetic diversity of clinical and environmental Mucorales isolates obtained from an investigation of mucormycosis cases among solid organ transplant recipients.</title>
        <authorList>
            <person name="Nguyen M.H."/>
            <person name="Kaul D."/>
            <person name="Muto C."/>
            <person name="Cheng S.J."/>
            <person name="Richter R.A."/>
            <person name="Bruno V.M."/>
            <person name="Liu G."/>
            <person name="Beyhan S."/>
            <person name="Sundermann A.J."/>
            <person name="Mounaud S."/>
            <person name="Pasculle A.W."/>
            <person name="Nierman W.C."/>
            <person name="Driscoll E."/>
            <person name="Cumbie R."/>
            <person name="Clancy C.J."/>
            <person name="Dupont C.L."/>
        </authorList>
    </citation>
    <scope>NUCLEOTIDE SEQUENCE</scope>
    <source>
        <strain evidence="2">GL11</strain>
    </source>
</reference>
<evidence type="ECO:0000256" key="1">
    <source>
        <dbReference type="SAM" id="MobiDB-lite"/>
    </source>
</evidence>
<name>A0A9P6X4S0_RHIOR</name>
<keyword evidence="3" id="KW-1185">Reference proteome</keyword>
<feature type="region of interest" description="Disordered" evidence="1">
    <location>
        <begin position="163"/>
        <end position="249"/>
    </location>
</feature>
<proteinExistence type="predicted"/>
<comment type="caution">
    <text evidence="2">The sequence shown here is derived from an EMBL/GenBank/DDBJ whole genome shotgun (WGS) entry which is preliminary data.</text>
</comment>
<dbReference type="AlphaFoldDB" id="A0A9P6X4S0"/>
<organism evidence="2 3">
    <name type="scientific">Rhizopus oryzae</name>
    <name type="common">Mucormycosis agent</name>
    <name type="synonym">Rhizopus arrhizus var. delemar</name>
    <dbReference type="NCBI Taxonomy" id="64495"/>
    <lineage>
        <taxon>Eukaryota</taxon>
        <taxon>Fungi</taxon>
        <taxon>Fungi incertae sedis</taxon>
        <taxon>Mucoromycota</taxon>
        <taxon>Mucoromycotina</taxon>
        <taxon>Mucoromycetes</taxon>
        <taxon>Mucorales</taxon>
        <taxon>Mucorineae</taxon>
        <taxon>Rhizopodaceae</taxon>
        <taxon>Rhizopus</taxon>
    </lineage>
</organism>
<gene>
    <name evidence="2" type="ORF">G6F64_008796</name>
</gene>
<evidence type="ECO:0000313" key="2">
    <source>
        <dbReference type="EMBL" id="KAG1304917.1"/>
    </source>
</evidence>
<accession>A0A9P6X4S0</accession>
<dbReference type="OrthoDB" id="2220585at2759"/>